<gene>
    <name evidence="3" type="ORF">UCREL1_6676</name>
</gene>
<dbReference type="AlphaFoldDB" id="M7THX5"/>
<feature type="region of interest" description="Disordered" evidence="1">
    <location>
        <begin position="249"/>
        <end position="390"/>
    </location>
</feature>
<dbReference type="Proteomes" id="UP000012174">
    <property type="component" value="Unassembled WGS sequence"/>
</dbReference>
<name>M7THX5_EUTLA</name>
<evidence type="ECO:0000313" key="4">
    <source>
        <dbReference type="Proteomes" id="UP000012174"/>
    </source>
</evidence>
<feature type="compositionally biased region" description="Basic and acidic residues" evidence="1">
    <location>
        <begin position="276"/>
        <end position="287"/>
    </location>
</feature>
<keyword evidence="4" id="KW-1185">Reference proteome</keyword>
<feature type="compositionally biased region" description="Basic and acidic residues" evidence="1">
    <location>
        <begin position="356"/>
        <end position="383"/>
    </location>
</feature>
<dbReference type="KEGG" id="ela:UCREL1_6676"/>
<feature type="transmembrane region" description="Helical" evidence="2">
    <location>
        <begin position="42"/>
        <end position="69"/>
    </location>
</feature>
<evidence type="ECO:0000313" key="3">
    <source>
        <dbReference type="EMBL" id="EMR66340.1"/>
    </source>
</evidence>
<keyword evidence="2" id="KW-0812">Transmembrane</keyword>
<organism evidence="3 4">
    <name type="scientific">Eutypa lata (strain UCR-EL1)</name>
    <name type="common">Grapevine dieback disease fungus</name>
    <name type="synonym">Eutypa armeniacae</name>
    <dbReference type="NCBI Taxonomy" id="1287681"/>
    <lineage>
        <taxon>Eukaryota</taxon>
        <taxon>Fungi</taxon>
        <taxon>Dikarya</taxon>
        <taxon>Ascomycota</taxon>
        <taxon>Pezizomycotina</taxon>
        <taxon>Sordariomycetes</taxon>
        <taxon>Xylariomycetidae</taxon>
        <taxon>Xylariales</taxon>
        <taxon>Diatrypaceae</taxon>
        <taxon>Eutypa</taxon>
    </lineage>
</organism>
<protein>
    <submittedName>
        <fullName evidence="3">Uncharacterized protein</fullName>
    </submittedName>
</protein>
<proteinExistence type="predicted"/>
<feature type="transmembrane region" description="Helical" evidence="2">
    <location>
        <begin position="90"/>
        <end position="113"/>
    </location>
</feature>
<accession>M7THX5</accession>
<reference evidence="4" key="1">
    <citation type="journal article" date="2013" name="Genome Announc.">
        <title>Draft genome sequence of the grapevine dieback fungus Eutypa lata UCR-EL1.</title>
        <authorList>
            <person name="Blanco-Ulate B."/>
            <person name="Rolshausen P.E."/>
            <person name="Cantu D."/>
        </authorList>
    </citation>
    <scope>NUCLEOTIDE SEQUENCE [LARGE SCALE GENOMIC DNA]</scope>
    <source>
        <strain evidence="4">UCR-EL1</strain>
    </source>
</reference>
<feature type="compositionally biased region" description="Low complexity" evidence="1">
    <location>
        <begin position="224"/>
        <end position="240"/>
    </location>
</feature>
<feature type="compositionally biased region" description="Basic and acidic residues" evidence="1">
    <location>
        <begin position="307"/>
        <end position="327"/>
    </location>
</feature>
<feature type="compositionally biased region" description="Polar residues" evidence="1">
    <location>
        <begin position="333"/>
        <end position="343"/>
    </location>
</feature>
<dbReference type="EMBL" id="KB706669">
    <property type="protein sequence ID" value="EMR66340.1"/>
    <property type="molecule type" value="Genomic_DNA"/>
</dbReference>
<feature type="compositionally biased region" description="Basic residues" evidence="1">
    <location>
        <begin position="257"/>
        <end position="269"/>
    </location>
</feature>
<evidence type="ECO:0000256" key="1">
    <source>
        <dbReference type="SAM" id="MobiDB-lite"/>
    </source>
</evidence>
<feature type="region of interest" description="Disordered" evidence="1">
    <location>
        <begin position="221"/>
        <end position="240"/>
    </location>
</feature>
<keyword evidence="2" id="KW-0472">Membrane</keyword>
<sequence>MSPLRGLFTKADAHLDALSATLLNPLRTILDPAHEPEAAWGVFWRLAFGVLAFDGLLSFILALVVGVVVGQHSHLPAAAAEETLSILARVRGCSIAYTVVCGTCFLVGLVLLVRIDYFRNSAVPPLPLSRRYVPPGAWIPDLEAEEMEARVSASTFYSMDPKVSDARDHSVDLPRAGLSELDGASIRRVASLQGLQQSSYTTVRNSYQNAPAEADVGYDSFRNSSISPTSRPSLSPLVSPDASPLILAQQHAPSKAGRAKSNIRGKHSFQKSGSGSRDKLKGIDKSSRPNSCATAISATTSAAGGRSSEDARATHDAEIHSDTRHYSEVAGGPSSQLRASVRSTAEGAYHPAVVDSMERSSKYLSERMDERRRRSNTHSRDLSHPQPDWI</sequence>
<feature type="compositionally biased region" description="Low complexity" evidence="1">
    <location>
        <begin position="291"/>
        <end position="306"/>
    </location>
</feature>
<keyword evidence="2" id="KW-1133">Transmembrane helix</keyword>
<dbReference type="HOGENOM" id="CLU_707946_0_0_1"/>
<evidence type="ECO:0000256" key="2">
    <source>
        <dbReference type="SAM" id="Phobius"/>
    </source>
</evidence>